<dbReference type="AlphaFoldDB" id="A0A5C0AXG0"/>
<dbReference type="OrthoDB" id="6435643at2"/>
<gene>
    <name evidence="1" type="ORF">FXN63_15225</name>
</gene>
<keyword evidence="2" id="KW-1185">Reference proteome</keyword>
<evidence type="ECO:0000313" key="2">
    <source>
        <dbReference type="Proteomes" id="UP000325161"/>
    </source>
</evidence>
<sequence length="632" mass="65487">MVTLSTVGAGISIGLQTLAAAALNKFDTLNSIANFVSGGSINRDKLAERILHKVVDLGVAEGISAKALGERSAELIPMVRDAAIANDMGRMKAAVADLASEGLSKVMDKNTGGLGGIVKGHIDATVRSAASSFAEGVVGDHAAEKVVATMVKEHGWEPLDKKMKEAIGTGFMRDFACRQIKNIIQRAIVDKPEYDQRADPQYKAVAGLAHQFLTGEKNYGKPLTEYATTMASRAASSAIDSVVSTATAVASSVVSTATAVVESAVSSAALAVDGLQETLGSEPQPIDGRSAFSDAVIDTPPPVVTETTTPRDLAQALVLESIREQRAPDAAGGDAPPTVAERLETATLTPEKRAELEAVADQVSPEQLAPLGARSHIEVAQTWSGSLASVQAHSYLITDTSEQSAQATIAGLERAPTGTTDRGGYRVATAFGSQVKDLALELPASSVTYGGAAFEGGRALMNTGWAMLGYSTGPDHAELSILNQVYNCCGKDAAVMGEATRYLDPAVARDALVMPTMRSLGAGGGEVLLGDTRVQLERGEPEISFQMASQEGTGFVAVTITAQWNVTGFGKVGDAELRTPVGDAGSSMSAAATVHIHPGVDGGPPRTEFFPLGVVTDISNTMTFDRATGGTV</sequence>
<dbReference type="RefSeq" id="WP_148816085.1">
    <property type="nucleotide sequence ID" value="NZ_CP043046.1"/>
</dbReference>
<dbReference type="Proteomes" id="UP000325161">
    <property type="component" value="Chromosome"/>
</dbReference>
<dbReference type="KEGG" id="pacr:FXN63_15225"/>
<reference evidence="1 2" key="1">
    <citation type="submission" date="2019-08" db="EMBL/GenBank/DDBJ databases">
        <title>Amphibian skin-associated Pigmentiphaga: genome sequence and occurrence across geography and hosts.</title>
        <authorList>
            <person name="Bletz M.C."/>
            <person name="Bunk B."/>
            <person name="Sproeer C."/>
            <person name="Biwer P."/>
            <person name="Reiter S."/>
            <person name="Rabemananjara F.C.E."/>
            <person name="Schulz S."/>
            <person name="Overmann J."/>
            <person name="Vences M."/>
        </authorList>
    </citation>
    <scope>NUCLEOTIDE SEQUENCE [LARGE SCALE GENOMIC DNA]</scope>
    <source>
        <strain evidence="1 2">Mada1488</strain>
    </source>
</reference>
<accession>A0A5C0AXG0</accession>
<proteinExistence type="predicted"/>
<organism evidence="1 2">
    <name type="scientific">Pigmentiphaga aceris</name>
    <dbReference type="NCBI Taxonomy" id="1940612"/>
    <lineage>
        <taxon>Bacteria</taxon>
        <taxon>Pseudomonadati</taxon>
        <taxon>Pseudomonadota</taxon>
        <taxon>Betaproteobacteria</taxon>
        <taxon>Burkholderiales</taxon>
        <taxon>Alcaligenaceae</taxon>
        <taxon>Pigmentiphaga</taxon>
    </lineage>
</organism>
<protein>
    <submittedName>
        <fullName evidence="1">Uncharacterized protein</fullName>
    </submittedName>
</protein>
<evidence type="ECO:0000313" key="1">
    <source>
        <dbReference type="EMBL" id="QEI07038.1"/>
    </source>
</evidence>
<name>A0A5C0AXG0_9BURK</name>
<dbReference type="EMBL" id="CP043046">
    <property type="protein sequence ID" value="QEI07038.1"/>
    <property type="molecule type" value="Genomic_DNA"/>
</dbReference>